<evidence type="ECO:0000256" key="7">
    <source>
        <dbReference type="ARBA" id="ARBA00023136"/>
    </source>
</evidence>
<keyword evidence="7 9" id="KW-0472">Membrane</keyword>
<comment type="caution">
    <text evidence="11">The sequence shown here is derived from an EMBL/GenBank/DDBJ whole genome shotgun (WGS) entry which is preliminary data.</text>
</comment>
<feature type="transmembrane region" description="Helical" evidence="9">
    <location>
        <begin position="65"/>
        <end position="83"/>
    </location>
</feature>
<organism evidence="11 12">
    <name type="scientific">Salipiger mangrovisoli</name>
    <dbReference type="NCBI Taxonomy" id="2865933"/>
    <lineage>
        <taxon>Bacteria</taxon>
        <taxon>Pseudomonadati</taxon>
        <taxon>Pseudomonadota</taxon>
        <taxon>Alphaproteobacteria</taxon>
        <taxon>Rhodobacterales</taxon>
        <taxon>Roseobacteraceae</taxon>
        <taxon>Salipiger</taxon>
    </lineage>
</organism>
<dbReference type="PANTHER" id="PTHR35011:SF11">
    <property type="entry name" value="TRAP TRANSPORTER SMALL PERMEASE PROTEIN"/>
    <property type="match status" value="1"/>
</dbReference>
<evidence type="ECO:0000259" key="10">
    <source>
        <dbReference type="Pfam" id="PF04290"/>
    </source>
</evidence>
<keyword evidence="12" id="KW-1185">Reference proteome</keyword>
<dbReference type="RefSeq" id="WP_194137739.1">
    <property type="nucleotide sequence ID" value="NZ_JADFFK010000034.1"/>
</dbReference>
<dbReference type="InterPro" id="IPR007387">
    <property type="entry name" value="TRAP_DctQ"/>
</dbReference>
<gene>
    <name evidence="11" type="ORF">IQ782_26805</name>
</gene>
<comment type="similarity">
    <text evidence="8 9">Belongs to the TRAP transporter small permease family.</text>
</comment>
<dbReference type="Proteomes" id="UP000607796">
    <property type="component" value="Unassembled WGS sequence"/>
</dbReference>
<comment type="function">
    <text evidence="9">Part of the tripartite ATP-independent periplasmic (TRAP) transport system.</text>
</comment>
<evidence type="ECO:0000313" key="11">
    <source>
        <dbReference type="EMBL" id="MBE9640468.1"/>
    </source>
</evidence>
<comment type="subcellular location">
    <subcellularLocation>
        <location evidence="1 9">Cell inner membrane</location>
        <topology evidence="1 9">Multi-pass membrane protein</topology>
    </subcellularLocation>
</comment>
<evidence type="ECO:0000256" key="6">
    <source>
        <dbReference type="ARBA" id="ARBA00022989"/>
    </source>
</evidence>
<evidence type="ECO:0000256" key="4">
    <source>
        <dbReference type="ARBA" id="ARBA00022519"/>
    </source>
</evidence>
<keyword evidence="3" id="KW-1003">Cell membrane</keyword>
<feature type="transmembrane region" description="Helical" evidence="9">
    <location>
        <begin position="104"/>
        <end position="124"/>
    </location>
</feature>
<dbReference type="PANTHER" id="PTHR35011">
    <property type="entry name" value="2,3-DIKETO-L-GULONATE TRAP TRANSPORTER SMALL PERMEASE PROTEIN YIAM"/>
    <property type="match status" value="1"/>
</dbReference>
<evidence type="ECO:0000256" key="9">
    <source>
        <dbReference type="RuleBase" id="RU369079"/>
    </source>
</evidence>
<keyword evidence="2 9" id="KW-0813">Transport</keyword>
<feature type="transmembrane region" description="Helical" evidence="9">
    <location>
        <begin position="144"/>
        <end position="165"/>
    </location>
</feature>
<evidence type="ECO:0000256" key="3">
    <source>
        <dbReference type="ARBA" id="ARBA00022475"/>
    </source>
</evidence>
<name>A0ABR9XA53_9RHOB</name>
<keyword evidence="6 9" id="KW-1133">Transmembrane helix</keyword>
<dbReference type="InterPro" id="IPR055348">
    <property type="entry name" value="DctQ"/>
</dbReference>
<evidence type="ECO:0000256" key="1">
    <source>
        <dbReference type="ARBA" id="ARBA00004429"/>
    </source>
</evidence>
<dbReference type="Pfam" id="PF04290">
    <property type="entry name" value="DctQ"/>
    <property type="match status" value="1"/>
</dbReference>
<accession>A0ABR9XA53</accession>
<evidence type="ECO:0000256" key="8">
    <source>
        <dbReference type="ARBA" id="ARBA00038436"/>
    </source>
</evidence>
<keyword evidence="5 9" id="KW-0812">Transmembrane</keyword>
<comment type="subunit">
    <text evidence="9">The complex comprises the extracytoplasmic solute receptor protein and the two transmembrane proteins.</text>
</comment>
<keyword evidence="4 9" id="KW-0997">Cell inner membrane</keyword>
<protein>
    <recommendedName>
        <fullName evidence="9">TRAP transporter small permease protein</fullName>
    </recommendedName>
</protein>
<feature type="transmembrane region" description="Helical" evidence="9">
    <location>
        <begin position="32"/>
        <end position="53"/>
    </location>
</feature>
<dbReference type="EMBL" id="JADFFK010000034">
    <property type="protein sequence ID" value="MBE9640468.1"/>
    <property type="molecule type" value="Genomic_DNA"/>
</dbReference>
<sequence length="173" mass="19799">MSVNDNIDALIDAQERDEVEQLKKLDVGLRDLPALLIFLALFVTVFLQFFTRYVLNDSLAFTEELARYLLIVLTFVAAIRCQLRDSHIRLELVDGLAAKFLKQVKLLSLVLSTVFFGVFAYALWGLASKTWRLQMISLPFPKYYLYAVVMIALVILVAVHVRQFLTLVLGDRK</sequence>
<evidence type="ECO:0000256" key="5">
    <source>
        <dbReference type="ARBA" id="ARBA00022692"/>
    </source>
</evidence>
<proteinExistence type="inferred from homology"/>
<reference evidence="11 12" key="1">
    <citation type="journal article" date="2021" name="Int. J. Syst. Evol. Microbiol.">
        <title>Salipiger mangrovisoli sp. nov., isolated from mangrove soil and the proposal for the reclassification of Paraphaeobacter pallidus as Salipiger pallidus comb. nov.</title>
        <authorList>
            <person name="Du J."/>
            <person name="Liu Y."/>
            <person name="Pei T."/>
            <person name="Deng M.R."/>
            <person name="Zhu H."/>
        </authorList>
    </citation>
    <scope>NUCLEOTIDE SEQUENCE [LARGE SCALE GENOMIC DNA]</scope>
    <source>
        <strain evidence="11 12">6D45A</strain>
    </source>
</reference>
<feature type="domain" description="Tripartite ATP-independent periplasmic transporters DctQ component" evidence="10">
    <location>
        <begin position="41"/>
        <end position="168"/>
    </location>
</feature>
<evidence type="ECO:0000256" key="2">
    <source>
        <dbReference type="ARBA" id="ARBA00022448"/>
    </source>
</evidence>
<evidence type="ECO:0000313" key="12">
    <source>
        <dbReference type="Proteomes" id="UP000607796"/>
    </source>
</evidence>